<gene>
    <name evidence="4" type="ORF">F511_10534</name>
</gene>
<feature type="region of interest" description="Disordered" evidence="1">
    <location>
        <begin position="265"/>
        <end position="386"/>
    </location>
</feature>
<feature type="region of interest" description="Disordered" evidence="1">
    <location>
        <begin position="65"/>
        <end position="148"/>
    </location>
</feature>
<dbReference type="Proteomes" id="UP000250235">
    <property type="component" value="Unassembled WGS sequence"/>
</dbReference>
<reference evidence="4 5" key="1">
    <citation type="journal article" date="2015" name="Proc. Natl. Acad. Sci. U.S.A.">
        <title>The resurrection genome of Boea hygrometrica: A blueprint for survival of dehydration.</title>
        <authorList>
            <person name="Xiao L."/>
            <person name="Yang G."/>
            <person name="Zhang L."/>
            <person name="Yang X."/>
            <person name="Zhao S."/>
            <person name="Ji Z."/>
            <person name="Zhou Q."/>
            <person name="Hu M."/>
            <person name="Wang Y."/>
            <person name="Chen M."/>
            <person name="Xu Y."/>
            <person name="Jin H."/>
            <person name="Xiao X."/>
            <person name="Hu G."/>
            <person name="Bao F."/>
            <person name="Hu Y."/>
            <person name="Wan P."/>
            <person name="Li L."/>
            <person name="Deng X."/>
            <person name="Kuang T."/>
            <person name="Xiang C."/>
            <person name="Zhu J.K."/>
            <person name="Oliver M.J."/>
            <person name="He Y."/>
        </authorList>
    </citation>
    <scope>NUCLEOTIDE SEQUENCE [LARGE SCALE GENOMIC DNA]</scope>
    <source>
        <strain evidence="5">cv. XS01</strain>
    </source>
</reference>
<protein>
    <recommendedName>
        <fullName evidence="6">DUF632 domain-containing protein</fullName>
    </recommendedName>
</protein>
<feature type="domain" description="DUF632" evidence="2">
    <location>
        <begin position="421"/>
        <end position="735"/>
    </location>
</feature>
<dbReference type="AlphaFoldDB" id="A0A2Z7CX55"/>
<evidence type="ECO:0000256" key="1">
    <source>
        <dbReference type="SAM" id="MobiDB-lite"/>
    </source>
</evidence>
<feature type="compositionally biased region" description="Polar residues" evidence="1">
    <location>
        <begin position="331"/>
        <end position="342"/>
    </location>
</feature>
<sequence length="864" mass="97104">MGCSGSKTEDLPLVVHCRERRELIHAAANHRYTLAAAHVSYFRSLKDVGDALRKFVDEELITYTRSSSSSSPVSSPSLILPPNSKKKIEDDSDDSHLHDEDDSHLQISGSSDDDDDDGDNDFEPPRHKQRGSLSKHKENGKPYTDQYNWGGPELNPWNYYSYSNVNYMKKHVSKMKTVVQEPPAAPSSGYSDSFWSIPAVYSGNYGYFPTSSPGRLRNDSAKVSRPEETPPPPPPLASGWDFLNPFDGYDNGYPSYYSTGVYGRMSNSSSPDSNEVREREGIPDLEEETETEVYKEVLREKKASKAKKRSGQRTSTSKGMNNAESRKKSGESSPRSRTATSRKNSEGSLRLDQSPSSGTSGSVNLADEKSSTDTTVSKSLDEDSVRRRKGVTFEVEEMSKQTDSSKMSSFTTLSPHATRDLRDAVGEIRDEFEIASGCGKEVAVILEVGKMPFQPGLLRVILSRILQLLAPSLSSQELISRKSAKLASRSVKLANSYFEDVGKDVNVNACNLSSTLDKLCAWEKKLYKEVKEEERLRLIYEKQCKRLKLLDENGAEPTKIYASQDSIRRLQSKLDVSIKAIDAVSTRIQKLRDEELKPQIAELIMGLVRMWKAMLKCHRKQFQAIMESKMRNTGFQTDSSSTATADLERELHSWCRHFKDWIFFQKSYVESLNGWLLQSLQYEPEETPDGPMPYSPGRLEAPPIFIICHDWHQAMATITEAKVANTMNAFATALHQLSEKQDEEMRQRIIAESLMKEYREILKTTQHMDKGKLNGDPDVMSDKTGLSVVPSDSGVLPLGDIKVDLETMRQKLAEERIKHKDAMKLLHDAASSGLQGGLVPIFRSLDNFTSEALTAHEHVRLRRQ</sequence>
<dbReference type="Pfam" id="PF04782">
    <property type="entry name" value="DUF632"/>
    <property type="match status" value="1"/>
</dbReference>
<dbReference type="OrthoDB" id="1925648at2759"/>
<dbReference type="EMBL" id="KQ991595">
    <property type="protein sequence ID" value="KZV51581.1"/>
    <property type="molecule type" value="Genomic_DNA"/>
</dbReference>
<proteinExistence type="predicted"/>
<feature type="compositionally biased region" description="Basic and acidic residues" evidence="1">
    <location>
        <begin position="216"/>
        <end position="228"/>
    </location>
</feature>
<dbReference type="PANTHER" id="PTHR21450">
    <property type="entry name" value="PROTEIN ALTERED PHOSPHATE STARVATION RESPONSE 1"/>
    <property type="match status" value="1"/>
</dbReference>
<evidence type="ECO:0000259" key="2">
    <source>
        <dbReference type="Pfam" id="PF04782"/>
    </source>
</evidence>
<dbReference type="InterPro" id="IPR006867">
    <property type="entry name" value="DUF632"/>
</dbReference>
<dbReference type="PANTHER" id="PTHR21450:SF2">
    <property type="entry name" value="FAMILY PROTEIN, PUTATIVE (DUF630 AND DUF632)-RELATED"/>
    <property type="match status" value="1"/>
</dbReference>
<organism evidence="4 5">
    <name type="scientific">Dorcoceras hygrometricum</name>
    <dbReference type="NCBI Taxonomy" id="472368"/>
    <lineage>
        <taxon>Eukaryota</taxon>
        <taxon>Viridiplantae</taxon>
        <taxon>Streptophyta</taxon>
        <taxon>Embryophyta</taxon>
        <taxon>Tracheophyta</taxon>
        <taxon>Spermatophyta</taxon>
        <taxon>Magnoliopsida</taxon>
        <taxon>eudicotyledons</taxon>
        <taxon>Gunneridae</taxon>
        <taxon>Pentapetalae</taxon>
        <taxon>asterids</taxon>
        <taxon>lamiids</taxon>
        <taxon>Lamiales</taxon>
        <taxon>Gesneriaceae</taxon>
        <taxon>Didymocarpoideae</taxon>
        <taxon>Trichosporeae</taxon>
        <taxon>Loxocarpinae</taxon>
        <taxon>Dorcoceras</taxon>
    </lineage>
</organism>
<feature type="compositionally biased region" description="Low complexity" evidence="1">
    <location>
        <begin position="66"/>
        <end position="83"/>
    </location>
</feature>
<evidence type="ECO:0000313" key="4">
    <source>
        <dbReference type="EMBL" id="KZV51581.1"/>
    </source>
</evidence>
<feature type="compositionally biased region" description="Acidic residues" evidence="1">
    <location>
        <begin position="111"/>
        <end position="122"/>
    </location>
</feature>
<feature type="compositionally biased region" description="Basic and acidic residues" evidence="1">
    <location>
        <begin position="292"/>
        <end position="303"/>
    </location>
</feature>
<feature type="compositionally biased region" description="Polar residues" evidence="1">
    <location>
        <begin position="312"/>
        <end position="323"/>
    </location>
</feature>
<evidence type="ECO:0008006" key="6">
    <source>
        <dbReference type="Google" id="ProtNLM"/>
    </source>
</evidence>
<dbReference type="InterPro" id="IPR006868">
    <property type="entry name" value="DUF630"/>
</dbReference>
<feature type="compositionally biased region" description="Basic and acidic residues" evidence="1">
    <location>
        <begin position="86"/>
        <end position="104"/>
    </location>
</feature>
<feature type="compositionally biased region" description="Polar residues" evidence="1">
    <location>
        <begin position="351"/>
        <end position="363"/>
    </location>
</feature>
<evidence type="ECO:0000259" key="3">
    <source>
        <dbReference type="Pfam" id="PF04783"/>
    </source>
</evidence>
<feature type="domain" description="DUF630" evidence="3">
    <location>
        <begin position="1"/>
        <end position="59"/>
    </location>
</feature>
<keyword evidence="5" id="KW-1185">Reference proteome</keyword>
<accession>A0A2Z7CX55</accession>
<evidence type="ECO:0000313" key="5">
    <source>
        <dbReference type="Proteomes" id="UP000250235"/>
    </source>
</evidence>
<dbReference type="Pfam" id="PF04783">
    <property type="entry name" value="DUF630"/>
    <property type="match status" value="1"/>
</dbReference>
<feature type="region of interest" description="Disordered" evidence="1">
    <location>
        <begin position="210"/>
        <end position="241"/>
    </location>
</feature>
<name>A0A2Z7CX55_9LAMI</name>